<feature type="compositionally biased region" description="Basic and acidic residues" evidence="1">
    <location>
        <begin position="307"/>
        <end position="318"/>
    </location>
</feature>
<dbReference type="EMBL" id="BQXS01011326">
    <property type="protein sequence ID" value="GKT36885.1"/>
    <property type="molecule type" value="Genomic_DNA"/>
</dbReference>
<reference evidence="2" key="1">
    <citation type="submission" date="2022-03" db="EMBL/GenBank/DDBJ databases">
        <title>Draft genome sequence of Aduncisulcus paluster, a free-living microaerophilic Fornicata.</title>
        <authorList>
            <person name="Yuyama I."/>
            <person name="Kume K."/>
            <person name="Tamura T."/>
            <person name="Inagaki Y."/>
            <person name="Hashimoto T."/>
        </authorList>
    </citation>
    <scope>NUCLEOTIDE SEQUENCE</scope>
    <source>
        <strain evidence="2">NY0171</strain>
    </source>
</reference>
<organism evidence="2 3">
    <name type="scientific">Aduncisulcus paluster</name>
    <dbReference type="NCBI Taxonomy" id="2918883"/>
    <lineage>
        <taxon>Eukaryota</taxon>
        <taxon>Metamonada</taxon>
        <taxon>Carpediemonas-like organisms</taxon>
        <taxon>Aduncisulcus</taxon>
    </lineage>
</organism>
<evidence type="ECO:0000313" key="3">
    <source>
        <dbReference type="Proteomes" id="UP001057375"/>
    </source>
</evidence>
<name>A0ABQ5KWQ8_9EUKA</name>
<proteinExistence type="predicted"/>
<evidence type="ECO:0000256" key="1">
    <source>
        <dbReference type="SAM" id="MobiDB-lite"/>
    </source>
</evidence>
<accession>A0ABQ5KWQ8</accession>
<comment type="caution">
    <text evidence="2">The sequence shown here is derived from an EMBL/GenBank/DDBJ whole genome shotgun (WGS) entry which is preliminary data.</text>
</comment>
<evidence type="ECO:0000313" key="2">
    <source>
        <dbReference type="EMBL" id="GKT36885.1"/>
    </source>
</evidence>
<protein>
    <submittedName>
        <fullName evidence="2">Uncharacterized protein</fullName>
    </submittedName>
</protein>
<sequence>MDNIIKSSFKSWTSLYLTGRKRPKIEASTKRHASFTIWKQKLQISDEAWFEYLKLEKKSKSCRLVKRDKQNWLFDEVCVKKRSRHIFPSLKELGEVFEEVDLSPSMDEKHPHIMLSEFTLGHNPKDFYRHPIVAVLRDKETPFPMINEYMFSQWLNDLKVAKGGPSNTQFGFIVNMFDYGRDRWMFLRISAGKDSGITRPDFDGITLNDRFISPAQLVGRLKLFDNDKYLVAIQPAIVSKIESGILTYSTTKYACILYSNELNSKNAKILSHFAHHHTSKTTFPDLKVLYRQGKKEESDEWSDSEEEEKKEKEGESEVTKSVPKLQKIKYRSRSISLLVCLNPTSPPSSVCSALDILVDASILRSESAFYYGDDISWETCLQHIVPPLLKIERPELVQETVDFLATHAQALKFAHEIVKRSDYCEWYALADAAMVFCESELPKIGDYIAQKSLASLRKDEGISAIWSPFCIALHSLRSRALRIIGSHQQSCASFVQVVKGMKEFKDYEEHFDVEFYEECLKECAEQMAKLGRIQESIEILSM</sequence>
<gene>
    <name evidence="2" type="ORF">ADUPG1_009772</name>
</gene>
<feature type="region of interest" description="Disordered" evidence="1">
    <location>
        <begin position="297"/>
        <end position="318"/>
    </location>
</feature>
<dbReference type="Proteomes" id="UP001057375">
    <property type="component" value="Unassembled WGS sequence"/>
</dbReference>
<keyword evidence="3" id="KW-1185">Reference proteome</keyword>